<proteinExistence type="predicted"/>
<dbReference type="Gramene" id="KQK89838">
    <property type="protein sequence ID" value="KQK89838"/>
    <property type="gene ID" value="SETIT_038340mg"/>
</dbReference>
<dbReference type="InParanoid" id="K4AHI3"/>
<dbReference type="HOGENOM" id="CLU_2642755_0_0_1"/>
<dbReference type="EMBL" id="AGNK02005814">
    <property type="status" value="NOT_ANNOTATED_CDS"/>
    <property type="molecule type" value="Genomic_DNA"/>
</dbReference>
<protein>
    <submittedName>
        <fullName evidence="1">Uncharacterized protein</fullName>
    </submittedName>
</protein>
<keyword evidence="2" id="KW-1185">Reference proteome</keyword>
<reference evidence="2" key="1">
    <citation type="journal article" date="2012" name="Nat. Biotechnol.">
        <title>Reference genome sequence of the model plant Setaria.</title>
        <authorList>
            <person name="Bennetzen J.L."/>
            <person name="Schmutz J."/>
            <person name="Wang H."/>
            <person name="Percifield R."/>
            <person name="Hawkins J."/>
            <person name="Pontaroli A.C."/>
            <person name="Estep M."/>
            <person name="Feng L."/>
            <person name="Vaughn J.N."/>
            <person name="Grimwood J."/>
            <person name="Jenkins J."/>
            <person name="Barry K."/>
            <person name="Lindquist E."/>
            <person name="Hellsten U."/>
            <person name="Deshpande S."/>
            <person name="Wang X."/>
            <person name="Wu X."/>
            <person name="Mitros T."/>
            <person name="Triplett J."/>
            <person name="Yang X."/>
            <person name="Ye C.Y."/>
            <person name="Mauro-Herrera M."/>
            <person name="Wang L."/>
            <person name="Li P."/>
            <person name="Sharma M."/>
            <person name="Sharma R."/>
            <person name="Ronald P.C."/>
            <person name="Panaud O."/>
            <person name="Kellogg E.A."/>
            <person name="Brutnell T.P."/>
            <person name="Doust A.N."/>
            <person name="Tuskan G.A."/>
            <person name="Rokhsar D."/>
            <person name="Devos K.M."/>
        </authorList>
    </citation>
    <scope>NUCLEOTIDE SEQUENCE [LARGE SCALE GENOMIC DNA]</scope>
    <source>
        <strain evidence="2">cv. Yugu1</strain>
    </source>
</reference>
<dbReference type="AlphaFoldDB" id="K4AHI3"/>
<reference evidence="1" key="2">
    <citation type="submission" date="2018-08" db="UniProtKB">
        <authorList>
            <consortium name="EnsemblPlants"/>
        </authorList>
    </citation>
    <scope>IDENTIFICATION</scope>
    <source>
        <strain evidence="1">Yugu1</strain>
    </source>
</reference>
<accession>K4AHI3</accession>
<organism evidence="1 2">
    <name type="scientific">Setaria italica</name>
    <name type="common">Foxtail millet</name>
    <name type="synonym">Panicum italicum</name>
    <dbReference type="NCBI Taxonomy" id="4555"/>
    <lineage>
        <taxon>Eukaryota</taxon>
        <taxon>Viridiplantae</taxon>
        <taxon>Streptophyta</taxon>
        <taxon>Embryophyta</taxon>
        <taxon>Tracheophyta</taxon>
        <taxon>Spermatophyta</taxon>
        <taxon>Magnoliopsida</taxon>
        <taxon>Liliopsida</taxon>
        <taxon>Poales</taxon>
        <taxon>Poaceae</taxon>
        <taxon>PACMAD clade</taxon>
        <taxon>Panicoideae</taxon>
        <taxon>Panicodae</taxon>
        <taxon>Paniceae</taxon>
        <taxon>Cenchrinae</taxon>
        <taxon>Setaria</taxon>
    </lineage>
</organism>
<evidence type="ECO:0000313" key="2">
    <source>
        <dbReference type="Proteomes" id="UP000004995"/>
    </source>
</evidence>
<evidence type="ECO:0000313" key="1">
    <source>
        <dbReference type="EnsemblPlants" id="KQK89838"/>
    </source>
</evidence>
<dbReference type="EnsemblPlants" id="KQK89838">
    <property type="protein sequence ID" value="KQK89838"/>
    <property type="gene ID" value="SETIT_038340mg"/>
</dbReference>
<name>K4AHI3_SETIT</name>
<sequence length="77" mass="9195">MNRAGIKLLLLLVRGWREHKVHRPTCVHVDSVHGRYDEERHQEHHAKLLLLLLRHLLCRSSALHLCRMMRTICRAFI</sequence>
<dbReference type="Proteomes" id="UP000004995">
    <property type="component" value="Unassembled WGS sequence"/>
</dbReference>